<dbReference type="Proteomes" id="UP000029867">
    <property type="component" value="Unassembled WGS sequence"/>
</dbReference>
<dbReference type="CDD" id="cd18787">
    <property type="entry name" value="SF2_C_DEAD"/>
    <property type="match status" value="1"/>
</dbReference>
<protein>
    <recommendedName>
        <fullName evidence="2">RNA helicase</fullName>
        <ecNumber evidence="2">3.6.4.13</ecNumber>
    </recommendedName>
</protein>
<dbReference type="EC" id="3.6.4.13" evidence="2"/>
<sequence length="247" mass="27949">MIQKQRLRALERFSRNSEMAKKQGKSSVLIASDVAARGLDIDNIQHVVHYHLPRTADTYVHRSGRTARAGKEGVSIILCSPQEASGPLRKLRMAVTKNEKVRDLKCVPIDTDILDQLKERLDLSAKIAQAEVSSQSSNKEKSWIEKAAEDLGVDDIDDFEDDFLKRDRKRREGKELDRQSLKVYKAQLRDLLKVPIRKSGRRSYIAGGLNNIAKLLLDNEGSDSVMGYLQQDALALLKDKKQKKQKV</sequence>
<dbReference type="GO" id="GO:0016787">
    <property type="term" value="F:hydrolase activity"/>
    <property type="evidence" value="ECO:0007669"/>
    <property type="project" value="UniProtKB-KW"/>
</dbReference>
<evidence type="ECO:0000313" key="10">
    <source>
        <dbReference type="EMBL" id="KGK35075.1"/>
    </source>
</evidence>
<accession>A0A099NR86</accession>
<dbReference type="PANTHER" id="PTHR47959:SF1">
    <property type="entry name" value="ATP-DEPENDENT RNA HELICASE DBPA"/>
    <property type="match status" value="1"/>
</dbReference>
<evidence type="ECO:0000256" key="3">
    <source>
        <dbReference type="ARBA" id="ARBA00022741"/>
    </source>
</evidence>
<keyword evidence="4" id="KW-0378">Hydrolase</keyword>
<dbReference type="VEuPathDB" id="FungiDB:C5L36_0A05430"/>
<dbReference type="InterPro" id="IPR050079">
    <property type="entry name" value="DEAD_box_RNA_helicase"/>
</dbReference>
<dbReference type="Gene3D" id="3.40.50.300">
    <property type="entry name" value="P-loop containing nucleotide triphosphate hydrolases"/>
    <property type="match status" value="1"/>
</dbReference>
<evidence type="ECO:0000256" key="4">
    <source>
        <dbReference type="ARBA" id="ARBA00022801"/>
    </source>
</evidence>
<comment type="catalytic activity">
    <reaction evidence="8">
        <text>ATP + H2O = ADP + phosphate + H(+)</text>
        <dbReference type="Rhea" id="RHEA:13065"/>
        <dbReference type="ChEBI" id="CHEBI:15377"/>
        <dbReference type="ChEBI" id="CHEBI:15378"/>
        <dbReference type="ChEBI" id="CHEBI:30616"/>
        <dbReference type="ChEBI" id="CHEBI:43474"/>
        <dbReference type="ChEBI" id="CHEBI:456216"/>
        <dbReference type="EC" id="3.6.4.13"/>
    </reaction>
</comment>
<keyword evidence="7" id="KW-0539">Nucleus</keyword>
<dbReference type="GO" id="GO:0005829">
    <property type="term" value="C:cytosol"/>
    <property type="evidence" value="ECO:0007669"/>
    <property type="project" value="TreeGrafter"/>
</dbReference>
<dbReference type="SMART" id="SM00490">
    <property type="entry name" value="HELICc"/>
    <property type="match status" value="1"/>
</dbReference>
<dbReference type="AlphaFoldDB" id="A0A099NR86"/>
<evidence type="ECO:0000256" key="6">
    <source>
        <dbReference type="ARBA" id="ARBA00022840"/>
    </source>
</evidence>
<dbReference type="SUPFAM" id="SSF52540">
    <property type="entry name" value="P-loop containing nucleoside triphosphate hydrolases"/>
    <property type="match status" value="1"/>
</dbReference>
<dbReference type="GO" id="GO:0005634">
    <property type="term" value="C:nucleus"/>
    <property type="evidence" value="ECO:0007669"/>
    <property type="project" value="UniProtKB-SubCell"/>
</dbReference>
<evidence type="ECO:0000313" key="11">
    <source>
        <dbReference type="Proteomes" id="UP000029867"/>
    </source>
</evidence>
<keyword evidence="6" id="KW-0067">ATP-binding</keyword>
<gene>
    <name evidence="10" type="ORF">JL09_g5775</name>
</gene>
<evidence type="ECO:0000256" key="2">
    <source>
        <dbReference type="ARBA" id="ARBA00012552"/>
    </source>
</evidence>
<keyword evidence="3" id="KW-0547">Nucleotide-binding</keyword>
<dbReference type="PROSITE" id="PS51194">
    <property type="entry name" value="HELICASE_CTER"/>
    <property type="match status" value="1"/>
</dbReference>
<evidence type="ECO:0000256" key="5">
    <source>
        <dbReference type="ARBA" id="ARBA00022806"/>
    </source>
</evidence>
<name>A0A099NR86_PICKU</name>
<evidence type="ECO:0000259" key="9">
    <source>
        <dbReference type="PROSITE" id="PS51194"/>
    </source>
</evidence>
<dbReference type="GO" id="GO:0003724">
    <property type="term" value="F:RNA helicase activity"/>
    <property type="evidence" value="ECO:0007669"/>
    <property type="project" value="UniProtKB-EC"/>
</dbReference>
<dbReference type="HOGENOM" id="CLU_1124694_0_0_1"/>
<organism evidence="10 11">
    <name type="scientific">Pichia kudriavzevii</name>
    <name type="common">Yeast</name>
    <name type="synonym">Issatchenkia orientalis</name>
    <dbReference type="NCBI Taxonomy" id="4909"/>
    <lineage>
        <taxon>Eukaryota</taxon>
        <taxon>Fungi</taxon>
        <taxon>Dikarya</taxon>
        <taxon>Ascomycota</taxon>
        <taxon>Saccharomycotina</taxon>
        <taxon>Pichiomycetes</taxon>
        <taxon>Pichiales</taxon>
        <taxon>Pichiaceae</taxon>
        <taxon>Pichia</taxon>
    </lineage>
</organism>
<dbReference type="InterPro" id="IPR027417">
    <property type="entry name" value="P-loop_NTPase"/>
</dbReference>
<dbReference type="PANTHER" id="PTHR47959">
    <property type="entry name" value="ATP-DEPENDENT RNA HELICASE RHLE-RELATED"/>
    <property type="match status" value="1"/>
</dbReference>
<reference evidence="11" key="1">
    <citation type="journal article" date="2014" name="Microb. Cell Fact.">
        <title>Exploiting Issatchenkia orientalis SD108 for succinic acid production.</title>
        <authorList>
            <person name="Xiao H."/>
            <person name="Shao Z."/>
            <person name="Jiang Y."/>
            <person name="Dole S."/>
            <person name="Zhao H."/>
        </authorList>
    </citation>
    <scope>NUCLEOTIDE SEQUENCE [LARGE SCALE GENOMIC DNA]</scope>
    <source>
        <strain evidence="11">SD108</strain>
    </source>
</reference>
<dbReference type="InterPro" id="IPR001650">
    <property type="entry name" value="Helicase_C-like"/>
</dbReference>
<proteinExistence type="predicted"/>
<evidence type="ECO:0000256" key="8">
    <source>
        <dbReference type="ARBA" id="ARBA00047984"/>
    </source>
</evidence>
<evidence type="ECO:0000256" key="7">
    <source>
        <dbReference type="ARBA" id="ARBA00023242"/>
    </source>
</evidence>
<comment type="subcellular location">
    <subcellularLocation>
        <location evidence="1">Nucleus</location>
    </subcellularLocation>
</comment>
<keyword evidence="5" id="KW-0347">Helicase</keyword>
<dbReference type="GO" id="GO:0005524">
    <property type="term" value="F:ATP binding"/>
    <property type="evidence" value="ECO:0007669"/>
    <property type="project" value="UniProtKB-KW"/>
</dbReference>
<comment type="caution">
    <text evidence="10">The sequence shown here is derived from an EMBL/GenBank/DDBJ whole genome shotgun (WGS) entry which is preliminary data.</text>
</comment>
<dbReference type="GO" id="GO:0006364">
    <property type="term" value="P:rRNA processing"/>
    <property type="evidence" value="ECO:0007669"/>
    <property type="project" value="UniProtKB-ARBA"/>
</dbReference>
<dbReference type="EMBL" id="JQFK01000994">
    <property type="protein sequence ID" value="KGK35075.1"/>
    <property type="molecule type" value="Genomic_DNA"/>
</dbReference>
<dbReference type="Pfam" id="PF00271">
    <property type="entry name" value="Helicase_C"/>
    <property type="match status" value="1"/>
</dbReference>
<feature type="domain" description="Helicase C-terminal" evidence="9">
    <location>
        <begin position="1"/>
        <end position="115"/>
    </location>
</feature>
<evidence type="ECO:0000256" key="1">
    <source>
        <dbReference type="ARBA" id="ARBA00004123"/>
    </source>
</evidence>
<dbReference type="eggNOG" id="KOG0347">
    <property type="taxonomic scope" value="Eukaryota"/>
</dbReference>